<dbReference type="PANTHER" id="PTHR31225">
    <property type="entry name" value="OS04G0344100 PROTEIN-RELATED"/>
    <property type="match status" value="1"/>
</dbReference>
<organism evidence="8 9">
    <name type="scientific">Cinnamomum micranthum f. kanehirae</name>
    <dbReference type="NCBI Taxonomy" id="337451"/>
    <lineage>
        <taxon>Eukaryota</taxon>
        <taxon>Viridiplantae</taxon>
        <taxon>Streptophyta</taxon>
        <taxon>Embryophyta</taxon>
        <taxon>Tracheophyta</taxon>
        <taxon>Spermatophyta</taxon>
        <taxon>Magnoliopsida</taxon>
        <taxon>Magnoliidae</taxon>
        <taxon>Laurales</taxon>
        <taxon>Lauraceae</taxon>
        <taxon>Cinnamomum</taxon>
    </lineage>
</organism>
<dbReference type="InterPro" id="IPR008949">
    <property type="entry name" value="Isoprenoid_synthase_dom_sf"/>
</dbReference>
<dbReference type="InterPro" id="IPR050148">
    <property type="entry name" value="Terpene_synthase-like"/>
</dbReference>
<proteinExistence type="inferred from homology"/>
<evidence type="ECO:0000256" key="3">
    <source>
        <dbReference type="ARBA" id="ARBA00022723"/>
    </source>
</evidence>
<dbReference type="Pfam" id="PF03936">
    <property type="entry name" value="Terpene_synth_C"/>
    <property type="match status" value="1"/>
</dbReference>
<evidence type="ECO:0000259" key="6">
    <source>
        <dbReference type="Pfam" id="PF01397"/>
    </source>
</evidence>
<feature type="domain" description="Terpene synthase N-terminal" evidence="6">
    <location>
        <begin position="60"/>
        <end position="220"/>
    </location>
</feature>
<accession>A0A3S3Q284</accession>
<keyword evidence="4" id="KW-0460">Magnesium</keyword>
<keyword evidence="3" id="KW-0479">Metal-binding</keyword>
<dbReference type="InterPro" id="IPR036965">
    <property type="entry name" value="Terpene_synth_N_sf"/>
</dbReference>
<feature type="domain" description="Terpene synthase metal-binding" evidence="7">
    <location>
        <begin position="279"/>
        <end position="516"/>
    </location>
</feature>
<dbReference type="InterPro" id="IPR005630">
    <property type="entry name" value="Terpene_synthase_metal-bd"/>
</dbReference>
<evidence type="ECO:0000256" key="2">
    <source>
        <dbReference type="ARBA" id="ARBA00004721"/>
    </source>
</evidence>
<gene>
    <name evidence="8" type="ORF">CKAN_00577200</name>
</gene>
<keyword evidence="9" id="KW-1185">Reference proteome</keyword>
<dbReference type="GO" id="GO:0010333">
    <property type="term" value="F:terpene synthase activity"/>
    <property type="evidence" value="ECO:0007669"/>
    <property type="project" value="InterPro"/>
</dbReference>
<protein>
    <submittedName>
        <fullName evidence="8">Alpha-terpineol synthase</fullName>
    </submittedName>
</protein>
<dbReference type="PANTHER" id="PTHR31225:SF252">
    <property type="entry name" value="TERPENE SYNTHASE 12-RELATED"/>
    <property type="match status" value="1"/>
</dbReference>
<dbReference type="SFLD" id="SFLDG01019">
    <property type="entry name" value="Terpene_Cyclase_Like_1_C_Termi"/>
    <property type="match status" value="1"/>
</dbReference>
<dbReference type="UniPathway" id="UPA00213"/>
<comment type="similarity">
    <text evidence="5">Belongs to the terpene synthase family. Tpsb subfamily.</text>
</comment>
<dbReference type="InterPro" id="IPR001906">
    <property type="entry name" value="Terpene_synth_N"/>
</dbReference>
<name>A0A3S3Q284_9MAGN</name>
<dbReference type="Gene3D" id="1.50.10.130">
    <property type="entry name" value="Terpene synthase, N-terminal domain"/>
    <property type="match status" value="1"/>
</dbReference>
<comment type="cofactor">
    <cofactor evidence="1">
        <name>Mg(2+)</name>
        <dbReference type="ChEBI" id="CHEBI:18420"/>
    </cofactor>
</comment>
<dbReference type="FunFam" id="1.50.10.130:FF:000001">
    <property type="entry name" value="Isoprene synthase, chloroplastic"/>
    <property type="match status" value="1"/>
</dbReference>
<dbReference type="SUPFAM" id="SSF48576">
    <property type="entry name" value="Terpenoid synthases"/>
    <property type="match status" value="1"/>
</dbReference>
<evidence type="ECO:0000259" key="7">
    <source>
        <dbReference type="Pfam" id="PF03936"/>
    </source>
</evidence>
<sequence length="581" mass="66805">MQPCVKVTRIGALFEVISRVGQTVSERRMDSMEVRRSANYHSTFWDIDSIRALLARSNCTAAAALSHDHHKRLKERVQRRLQDITQPHHLLGLIDAVQHLGVAYQFEQEISDALNGLHSENTEHAIKDSLHHTSLYFRLLRQHGCNLSSDIFNKFKKEGGGFKASLCEDAMGLLSLYEAAQLGVKGEAILEEAQIFSTANLKIMMERVERKLADRIEHALEIPLYWRASRPEARWYIDAYEKEDGRIDDLLDFAKLDFNMVQRVFQTELKELSMWWELLGLPEKMGFFRDRLLESYLLAIAVVVEPQYSQCRIAITKAVGLITVMDDFYDVHGLPDELKVFTDAVNRWDLEGIDQLPEYMKLYYLALYNTTNETAYIILKEKGFNATHYLKKLWAMQSNSHHREARWFNSGYIPKFDEYLDNALVSIGAPLVMGLSYPMIQQQISKEEIDLIPEDLNLLRWASIIFRLYDDLATSKAEQQRGDVPKSIQCYMHETGSSEEVARNHIRDLISDAWKELNAECLKPTSLSKHYVGVAPNSARSGVLMYHHDFDGIADPRSRTNAHIMSIFFEPVPLKESINLG</sequence>
<reference evidence="8 9" key="1">
    <citation type="journal article" date="2019" name="Nat. Plants">
        <title>Stout camphor tree genome fills gaps in understanding of flowering plant genome evolution.</title>
        <authorList>
            <person name="Chaw S.M."/>
            <person name="Liu Y.C."/>
            <person name="Wu Y.W."/>
            <person name="Wang H.Y."/>
            <person name="Lin C.I."/>
            <person name="Wu C.S."/>
            <person name="Ke H.M."/>
            <person name="Chang L.Y."/>
            <person name="Hsu C.Y."/>
            <person name="Yang H.T."/>
            <person name="Sudianto E."/>
            <person name="Hsu M.H."/>
            <person name="Wu K.P."/>
            <person name="Wang L.N."/>
            <person name="Leebens-Mack J.H."/>
            <person name="Tsai I.J."/>
        </authorList>
    </citation>
    <scope>NUCLEOTIDE SEQUENCE [LARGE SCALE GENOMIC DNA]</scope>
    <source>
        <strain evidence="9">cv. Chaw 1501</strain>
        <tissue evidence="8">Young leaves</tissue>
    </source>
</reference>
<dbReference type="InterPro" id="IPR044814">
    <property type="entry name" value="Terpene_cyclase_plant_C1"/>
</dbReference>
<comment type="caution">
    <text evidence="8">The sequence shown here is derived from an EMBL/GenBank/DDBJ whole genome shotgun (WGS) entry which is preliminary data.</text>
</comment>
<evidence type="ECO:0000313" key="9">
    <source>
        <dbReference type="Proteomes" id="UP000283530"/>
    </source>
</evidence>
<evidence type="ECO:0000256" key="1">
    <source>
        <dbReference type="ARBA" id="ARBA00001946"/>
    </source>
</evidence>
<dbReference type="InterPro" id="IPR008930">
    <property type="entry name" value="Terpenoid_cyclase/PrenylTrfase"/>
</dbReference>
<dbReference type="CDD" id="cd00684">
    <property type="entry name" value="Terpene_cyclase_plant_C1"/>
    <property type="match status" value="1"/>
</dbReference>
<dbReference type="AlphaFoldDB" id="A0A3S3Q284"/>
<dbReference type="InterPro" id="IPR034741">
    <property type="entry name" value="Terpene_cyclase-like_1_C"/>
</dbReference>
<dbReference type="GO" id="GO:0016102">
    <property type="term" value="P:diterpenoid biosynthetic process"/>
    <property type="evidence" value="ECO:0007669"/>
    <property type="project" value="InterPro"/>
</dbReference>
<evidence type="ECO:0000256" key="5">
    <source>
        <dbReference type="ARBA" id="ARBA00033744"/>
    </source>
</evidence>
<dbReference type="Proteomes" id="UP000283530">
    <property type="component" value="Unassembled WGS sequence"/>
</dbReference>
<dbReference type="Pfam" id="PF01397">
    <property type="entry name" value="Terpene_synth"/>
    <property type="match status" value="1"/>
</dbReference>
<dbReference type="EMBL" id="QPKB01000002">
    <property type="protein sequence ID" value="RWR77292.1"/>
    <property type="molecule type" value="Genomic_DNA"/>
</dbReference>
<dbReference type="SFLD" id="SFLDS00005">
    <property type="entry name" value="Isoprenoid_Synthase_Type_I"/>
    <property type="match status" value="1"/>
</dbReference>
<evidence type="ECO:0000313" key="8">
    <source>
        <dbReference type="EMBL" id="RWR77292.1"/>
    </source>
</evidence>
<dbReference type="OrthoDB" id="1936865at2759"/>
<dbReference type="FunFam" id="1.10.600.10:FF:000007">
    <property type="entry name" value="Isoprene synthase, chloroplastic"/>
    <property type="match status" value="1"/>
</dbReference>
<evidence type="ECO:0000256" key="4">
    <source>
        <dbReference type="ARBA" id="ARBA00022842"/>
    </source>
</evidence>
<comment type="pathway">
    <text evidence="2">Secondary metabolite biosynthesis; terpenoid biosynthesis.</text>
</comment>
<dbReference type="GO" id="GO:0000287">
    <property type="term" value="F:magnesium ion binding"/>
    <property type="evidence" value="ECO:0007669"/>
    <property type="project" value="InterPro"/>
</dbReference>
<dbReference type="Gene3D" id="1.10.600.10">
    <property type="entry name" value="Farnesyl Diphosphate Synthase"/>
    <property type="match status" value="1"/>
</dbReference>
<dbReference type="SUPFAM" id="SSF48239">
    <property type="entry name" value="Terpenoid cyclases/Protein prenyltransferases"/>
    <property type="match status" value="1"/>
</dbReference>